<keyword evidence="3" id="KW-1185">Reference proteome</keyword>
<dbReference type="Proteomes" id="UP000597762">
    <property type="component" value="Unassembled WGS sequence"/>
</dbReference>
<sequence>MAAIVRLKRRITDEPLEKILVSCCKKQKCENGSEKQSENLEENITTQVLKFAGTVPDKNEEISKHIKNAIRKEKLAKEYKRHINCDISAQNRVIKKISSNKNRYNIVSQFRAKQLDKIDEIVDEEAEANKKDDKTKEAEGSEKSEKLFCLYDMEQEYITQNQSPEEEIVTCNSVPMIKEKVTLPMNDADKTYVYDLYYINQPHFNYSWLENIPYVDVYKQDELFINDQYSDSEDIYEDDDDDKEDDDDDDSKDEFNAANSDDDDYLAAKLERCFLGNDDEDHDNEGEEDGEHYNYDECNQFFGGFSRHTSYKNYMERVLKELSDT</sequence>
<evidence type="ECO:0000313" key="3">
    <source>
        <dbReference type="Proteomes" id="UP000597762"/>
    </source>
</evidence>
<dbReference type="GO" id="GO:0032502">
    <property type="term" value="P:developmental process"/>
    <property type="evidence" value="ECO:0007669"/>
    <property type="project" value="TreeGrafter"/>
</dbReference>
<dbReference type="OrthoDB" id="6255506at2759"/>
<reference evidence="2" key="1">
    <citation type="submission" date="2021-01" db="EMBL/GenBank/DDBJ databases">
        <authorList>
            <person name="Li R."/>
            <person name="Bekaert M."/>
        </authorList>
    </citation>
    <scope>NUCLEOTIDE SEQUENCE</scope>
    <source>
        <strain evidence="2">Farmed</strain>
    </source>
</reference>
<dbReference type="InterPro" id="IPR040218">
    <property type="entry name" value="SLC7A6OS"/>
</dbReference>
<dbReference type="EMBL" id="CAHIKZ030004787">
    <property type="protein sequence ID" value="CAE1315496.1"/>
    <property type="molecule type" value="Genomic_DNA"/>
</dbReference>
<evidence type="ECO:0000256" key="1">
    <source>
        <dbReference type="SAM" id="MobiDB-lite"/>
    </source>
</evidence>
<evidence type="ECO:0000313" key="2">
    <source>
        <dbReference type="EMBL" id="CAE1315496.1"/>
    </source>
</evidence>
<dbReference type="PANTHER" id="PTHR31196">
    <property type="entry name" value="RNA POLYMERASE II NUCLEAR LOCALIZATION PROTEIN SLC7A6OS-RELATED"/>
    <property type="match status" value="1"/>
</dbReference>
<accession>A0A812E4F5</accession>
<dbReference type="PANTHER" id="PTHR31196:SF2">
    <property type="entry name" value="RNA POLYMERASE II NUCLEAR LOCALIZATION PROTEIN SLC7A6OS-RELATED"/>
    <property type="match status" value="1"/>
</dbReference>
<evidence type="ECO:0008006" key="4">
    <source>
        <dbReference type="Google" id="ProtNLM"/>
    </source>
</evidence>
<comment type="caution">
    <text evidence="2">The sequence shown here is derived from an EMBL/GenBank/DDBJ whole genome shotgun (WGS) entry which is preliminary data.</text>
</comment>
<feature type="region of interest" description="Disordered" evidence="1">
    <location>
        <begin position="228"/>
        <end position="264"/>
    </location>
</feature>
<name>A0A812E4F5_ACAPH</name>
<gene>
    <name evidence="2" type="ORF">SPHA_66436</name>
</gene>
<feature type="compositionally biased region" description="Acidic residues" evidence="1">
    <location>
        <begin position="230"/>
        <end position="252"/>
    </location>
</feature>
<proteinExistence type="predicted"/>
<dbReference type="AlphaFoldDB" id="A0A812E4F5"/>
<protein>
    <recommendedName>
        <fullName evidence="4">RNA polymerase II nuclear localization protein SLC7A6OS</fullName>
    </recommendedName>
</protein>
<organism evidence="2 3">
    <name type="scientific">Acanthosepion pharaonis</name>
    <name type="common">Pharaoh cuttlefish</name>
    <name type="synonym">Sepia pharaonis</name>
    <dbReference type="NCBI Taxonomy" id="158019"/>
    <lineage>
        <taxon>Eukaryota</taxon>
        <taxon>Metazoa</taxon>
        <taxon>Spiralia</taxon>
        <taxon>Lophotrochozoa</taxon>
        <taxon>Mollusca</taxon>
        <taxon>Cephalopoda</taxon>
        <taxon>Coleoidea</taxon>
        <taxon>Decapodiformes</taxon>
        <taxon>Sepiida</taxon>
        <taxon>Sepiina</taxon>
        <taxon>Sepiidae</taxon>
        <taxon>Acanthosepion</taxon>
    </lineage>
</organism>